<evidence type="ECO:0000256" key="1">
    <source>
        <dbReference type="ARBA" id="ARBA00004141"/>
    </source>
</evidence>
<keyword evidence="5 6" id="KW-0472">Membrane</keyword>
<sequence length="249" mass="26914">MLSPVDEISSPLHSNTASYANPFEIDDATTTIEPDADDANRPFGDTRTPPASRSSAPPPTRKVTGKASSSATVVNVETQPPIVTGSIGSRGLSSEGRRFASDTLDEPVSETIFRDLRNVALKLQQVLHPTAKRDVLRNWDLWGPLILCLALAIMLSVRAPANQEVPIFTGTFVIVWCGAIIITINAKLLGGSISFFQSVCILGYCIFPLVIVALVSMFVQRIIIRLPLVILAFAWSSFGRNMKTSSSPC</sequence>
<feature type="compositionally biased region" description="Polar residues" evidence="7">
    <location>
        <begin position="66"/>
        <end position="78"/>
    </location>
</feature>
<dbReference type="EMBL" id="CAJVPI010001995">
    <property type="protein sequence ID" value="CAG8633043.1"/>
    <property type="molecule type" value="Genomic_DNA"/>
</dbReference>
<keyword evidence="4 6" id="KW-1133">Transmembrane helix</keyword>
<evidence type="ECO:0000256" key="7">
    <source>
        <dbReference type="SAM" id="MobiDB-lite"/>
    </source>
</evidence>
<feature type="transmembrane region" description="Helical" evidence="6">
    <location>
        <begin position="141"/>
        <end position="161"/>
    </location>
</feature>
<dbReference type="GO" id="GO:0006888">
    <property type="term" value="P:endoplasmic reticulum to Golgi vesicle-mediated transport"/>
    <property type="evidence" value="ECO:0007669"/>
    <property type="project" value="InterPro"/>
</dbReference>
<feature type="region of interest" description="Disordered" evidence="7">
    <location>
        <begin position="1"/>
        <end position="95"/>
    </location>
</feature>
<protein>
    <recommendedName>
        <fullName evidence="6">Protein YIP</fullName>
    </recommendedName>
</protein>
<gene>
    <name evidence="9" type="ORF">PBRASI_LOCUS9357</name>
</gene>
<evidence type="ECO:0000313" key="9">
    <source>
        <dbReference type="EMBL" id="CAG8633043.1"/>
    </source>
</evidence>
<feature type="compositionally biased region" description="Low complexity" evidence="7">
    <location>
        <begin position="46"/>
        <end position="55"/>
    </location>
</feature>
<evidence type="ECO:0000256" key="2">
    <source>
        <dbReference type="ARBA" id="ARBA00010596"/>
    </source>
</evidence>
<evidence type="ECO:0000256" key="6">
    <source>
        <dbReference type="RuleBase" id="RU361264"/>
    </source>
</evidence>
<feature type="transmembrane region" description="Helical" evidence="6">
    <location>
        <begin position="167"/>
        <end position="186"/>
    </location>
</feature>
<dbReference type="OrthoDB" id="411251at2759"/>
<accession>A0A9N9DC95</accession>
<dbReference type="GO" id="GO:0000139">
    <property type="term" value="C:Golgi membrane"/>
    <property type="evidence" value="ECO:0007669"/>
    <property type="project" value="UniProtKB-SubCell"/>
</dbReference>
<evidence type="ECO:0000256" key="4">
    <source>
        <dbReference type="ARBA" id="ARBA00022989"/>
    </source>
</evidence>
<feature type="non-terminal residue" evidence="9">
    <location>
        <position position="1"/>
    </location>
</feature>
<reference evidence="9" key="1">
    <citation type="submission" date="2021-06" db="EMBL/GenBank/DDBJ databases">
        <authorList>
            <person name="Kallberg Y."/>
            <person name="Tangrot J."/>
            <person name="Rosling A."/>
        </authorList>
    </citation>
    <scope>NUCLEOTIDE SEQUENCE</scope>
    <source>
        <strain evidence="9">BR232B</strain>
    </source>
</reference>
<evidence type="ECO:0000259" key="8">
    <source>
        <dbReference type="Pfam" id="PF04893"/>
    </source>
</evidence>
<feature type="domain" description="Yip1" evidence="8">
    <location>
        <begin position="128"/>
        <end position="237"/>
    </location>
</feature>
<evidence type="ECO:0000313" key="10">
    <source>
        <dbReference type="Proteomes" id="UP000789739"/>
    </source>
</evidence>
<dbReference type="PANTHER" id="PTHR21236">
    <property type="entry name" value="GOLGI MEMBRANE PROTEIN YIP1"/>
    <property type="match status" value="1"/>
</dbReference>
<organism evidence="9 10">
    <name type="scientific">Paraglomus brasilianum</name>
    <dbReference type="NCBI Taxonomy" id="144538"/>
    <lineage>
        <taxon>Eukaryota</taxon>
        <taxon>Fungi</taxon>
        <taxon>Fungi incertae sedis</taxon>
        <taxon>Mucoromycota</taxon>
        <taxon>Glomeromycotina</taxon>
        <taxon>Glomeromycetes</taxon>
        <taxon>Paraglomerales</taxon>
        <taxon>Paraglomeraceae</taxon>
        <taxon>Paraglomus</taxon>
    </lineage>
</organism>
<comment type="subcellular location">
    <subcellularLocation>
        <location evidence="6">Golgi apparatus membrane</location>
        <topology evidence="6">Multi-pass membrane protein</topology>
    </subcellularLocation>
    <subcellularLocation>
        <location evidence="1">Membrane</location>
        <topology evidence="1">Multi-pass membrane protein</topology>
    </subcellularLocation>
</comment>
<feature type="transmembrane region" description="Helical" evidence="6">
    <location>
        <begin position="222"/>
        <end position="238"/>
    </location>
</feature>
<comment type="similarity">
    <text evidence="2 6">Belongs to the YIP1 family.</text>
</comment>
<evidence type="ECO:0000256" key="3">
    <source>
        <dbReference type="ARBA" id="ARBA00022692"/>
    </source>
</evidence>
<dbReference type="AlphaFoldDB" id="A0A9N9DC95"/>
<feature type="transmembrane region" description="Helical" evidence="6">
    <location>
        <begin position="193"/>
        <end position="216"/>
    </location>
</feature>
<proteinExistence type="inferred from homology"/>
<name>A0A9N9DC95_9GLOM</name>
<dbReference type="GO" id="GO:0005802">
    <property type="term" value="C:trans-Golgi network"/>
    <property type="evidence" value="ECO:0007669"/>
    <property type="project" value="TreeGrafter"/>
</dbReference>
<dbReference type="InterPro" id="IPR045231">
    <property type="entry name" value="Yip1/4-like"/>
</dbReference>
<comment type="caution">
    <text evidence="6">Lacks conserved residue(s) required for the propagation of feature annotation.</text>
</comment>
<keyword evidence="3 6" id="KW-0812">Transmembrane</keyword>
<dbReference type="Pfam" id="PF04893">
    <property type="entry name" value="Yip1"/>
    <property type="match status" value="1"/>
</dbReference>
<evidence type="ECO:0000256" key="5">
    <source>
        <dbReference type="ARBA" id="ARBA00023136"/>
    </source>
</evidence>
<dbReference type="Proteomes" id="UP000789739">
    <property type="component" value="Unassembled WGS sequence"/>
</dbReference>
<keyword evidence="10" id="KW-1185">Reference proteome</keyword>
<dbReference type="PANTHER" id="PTHR21236:SF1">
    <property type="entry name" value="PROTEIN YIPF6"/>
    <property type="match status" value="1"/>
</dbReference>
<dbReference type="InterPro" id="IPR006977">
    <property type="entry name" value="Yip1_dom"/>
</dbReference>
<comment type="caution">
    <text evidence="9">The sequence shown here is derived from an EMBL/GenBank/DDBJ whole genome shotgun (WGS) entry which is preliminary data.</text>
</comment>